<dbReference type="RefSeq" id="WP_105351226.1">
    <property type="nucleotide sequence ID" value="NZ_PUIA01000017.1"/>
</dbReference>
<evidence type="ECO:0000256" key="1">
    <source>
        <dbReference type="SAM" id="SignalP"/>
    </source>
</evidence>
<dbReference type="EMBL" id="PUIA01000017">
    <property type="protein sequence ID" value="PQO36854.1"/>
    <property type="molecule type" value="Genomic_DNA"/>
</dbReference>
<evidence type="ECO:0000313" key="3">
    <source>
        <dbReference type="Proteomes" id="UP000240009"/>
    </source>
</evidence>
<evidence type="ECO:0000313" key="2">
    <source>
        <dbReference type="EMBL" id="PQO36854.1"/>
    </source>
</evidence>
<protein>
    <submittedName>
        <fullName evidence="2">Uncharacterized protein</fullName>
    </submittedName>
</protein>
<feature type="signal peptide" evidence="1">
    <location>
        <begin position="1"/>
        <end position="22"/>
    </location>
</feature>
<organism evidence="2 3">
    <name type="scientific">Blastopirellula marina</name>
    <dbReference type="NCBI Taxonomy" id="124"/>
    <lineage>
        <taxon>Bacteria</taxon>
        <taxon>Pseudomonadati</taxon>
        <taxon>Planctomycetota</taxon>
        <taxon>Planctomycetia</taxon>
        <taxon>Pirellulales</taxon>
        <taxon>Pirellulaceae</taxon>
        <taxon>Blastopirellula</taxon>
    </lineage>
</organism>
<dbReference type="Proteomes" id="UP000240009">
    <property type="component" value="Unassembled WGS sequence"/>
</dbReference>
<dbReference type="OrthoDB" id="250767at2"/>
<dbReference type="AlphaFoldDB" id="A0A2S8FYD1"/>
<reference evidence="2 3" key="1">
    <citation type="submission" date="2018-02" db="EMBL/GenBank/DDBJ databases">
        <title>Comparative genomes isolates from brazilian mangrove.</title>
        <authorList>
            <person name="Araujo J.E."/>
            <person name="Taketani R.G."/>
            <person name="Silva M.C.P."/>
            <person name="Loureco M.V."/>
            <person name="Andreote F.D."/>
        </authorList>
    </citation>
    <scope>NUCLEOTIDE SEQUENCE [LARGE SCALE GENOMIC DNA]</scope>
    <source>
        <strain evidence="2 3">HEX-2 MGV</strain>
    </source>
</reference>
<sequence length="342" mass="37996">MTQLRTLLTTLILFAIPAAALADHRVSLEVITEKGLSITALQEWTRLLDSKGADSVKLRTGREGEGVGIEEVNLGRSQSYRVTAILGRDQTLHMPDGKRFTKRNLGELPQWFRRIKVGGEDELMRQPESDGMTRAERSEVLAKLSKPLDFNTKDQPLAETLAAVRERTGLNFDASPATIARVKTLKAKDELNGFCAGTAMAILLREHGLIVVPKREVGGTVNLHVLPMGVSNDAWPIGQPLTKSPADTCPVLFQFIEVEINRTPLEKALGAIGPRLKTAIFFDHYKIEQDNIDTSVDVRFPKDKTFYKKILDHILYQAFLGVDLKVDEAGQPFLWITSAKRG</sequence>
<name>A0A2S8FYD1_9BACT</name>
<proteinExistence type="predicted"/>
<feature type="chain" id="PRO_5015454423" evidence="1">
    <location>
        <begin position="23"/>
        <end position="342"/>
    </location>
</feature>
<accession>A0A2S8FYD1</accession>
<gene>
    <name evidence="2" type="ORF">C5Y96_06725</name>
</gene>
<keyword evidence="1" id="KW-0732">Signal</keyword>
<comment type="caution">
    <text evidence="2">The sequence shown here is derived from an EMBL/GenBank/DDBJ whole genome shotgun (WGS) entry which is preliminary data.</text>
</comment>